<evidence type="ECO:0000256" key="6">
    <source>
        <dbReference type="SAM" id="Phobius"/>
    </source>
</evidence>
<dbReference type="GO" id="GO:0016020">
    <property type="term" value="C:membrane"/>
    <property type="evidence" value="ECO:0007669"/>
    <property type="project" value="UniProtKB-SubCell"/>
</dbReference>
<name>A0A395H9S5_9EURO</name>
<evidence type="ECO:0000256" key="2">
    <source>
        <dbReference type="ARBA" id="ARBA00022692"/>
    </source>
</evidence>
<reference evidence="8 9" key="1">
    <citation type="submission" date="2018-02" db="EMBL/GenBank/DDBJ databases">
        <title>The genomes of Aspergillus section Nigri reveals drivers in fungal speciation.</title>
        <authorList>
            <consortium name="DOE Joint Genome Institute"/>
            <person name="Vesth T.C."/>
            <person name="Nybo J."/>
            <person name="Theobald S."/>
            <person name="Brandl J."/>
            <person name="Frisvad J.C."/>
            <person name="Nielsen K.F."/>
            <person name="Lyhne E.K."/>
            <person name="Kogle M.E."/>
            <person name="Kuo A."/>
            <person name="Riley R."/>
            <person name="Clum A."/>
            <person name="Nolan M."/>
            <person name="Lipzen A."/>
            <person name="Salamov A."/>
            <person name="Henrissat B."/>
            <person name="Wiebenga A."/>
            <person name="De vries R.P."/>
            <person name="Grigoriev I.V."/>
            <person name="Mortensen U.H."/>
            <person name="Andersen M.R."/>
            <person name="Baker S.E."/>
        </authorList>
    </citation>
    <scope>NUCLEOTIDE SEQUENCE [LARGE SCALE GENOMIC DNA]</scope>
    <source>
        <strain evidence="8 9">CBS 121593</strain>
    </source>
</reference>
<evidence type="ECO:0000313" key="8">
    <source>
        <dbReference type="EMBL" id="RAL04667.1"/>
    </source>
</evidence>
<dbReference type="OrthoDB" id="10017208at2759"/>
<keyword evidence="3 6" id="KW-1133">Transmembrane helix</keyword>
<keyword evidence="9" id="KW-1185">Reference proteome</keyword>
<evidence type="ECO:0000313" key="9">
    <source>
        <dbReference type="Proteomes" id="UP000249402"/>
    </source>
</evidence>
<keyword evidence="2 6" id="KW-0812">Transmembrane</keyword>
<evidence type="ECO:0000256" key="1">
    <source>
        <dbReference type="ARBA" id="ARBA00004141"/>
    </source>
</evidence>
<comment type="subcellular location">
    <subcellularLocation>
        <location evidence="1">Membrane</location>
        <topology evidence="1">Multi-pass membrane protein</topology>
    </subcellularLocation>
</comment>
<feature type="transmembrane region" description="Helical" evidence="6">
    <location>
        <begin position="42"/>
        <end position="63"/>
    </location>
</feature>
<feature type="transmembrane region" description="Helical" evidence="6">
    <location>
        <begin position="12"/>
        <end position="30"/>
    </location>
</feature>
<evidence type="ECO:0000256" key="3">
    <source>
        <dbReference type="ARBA" id="ARBA00022989"/>
    </source>
</evidence>
<dbReference type="InterPro" id="IPR052337">
    <property type="entry name" value="SAT4-like"/>
</dbReference>
<dbReference type="InterPro" id="IPR049326">
    <property type="entry name" value="Rhodopsin_dom_fungi"/>
</dbReference>
<dbReference type="VEuPathDB" id="FungiDB:BO80DRAFT_461734"/>
<evidence type="ECO:0000256" key="5">
    <source>
        <dbReference type="ARBA" id="ARBA00038359"/>
    </source>
</evidence>
<organism evidence="8 9">
    <name type="scientific">Aspergillus ibericus CBS 121593</name>
    <dbReference type="NCBI Taxonomy" id="1448316"/>
    <lineage>
        <taxon>Eukaryota</taxon>
        <taxon>Fungi</taxon>
        <taxon>Dikarya</taxon>
        <taxon>Ascomycota</taxon>
        <taxon>Pezizomycotina</taxon>
        <taxon>Eurotiomycetes</taxon>
        <taxon>Eurotiomycetidae</taxon>
        <taxon>Eurotiales</taxon>
        <taxon>Aspergillaceae</taxon>
        <taxon>Aspergillus</taxon>
        <taxon>Aspergillus subgen. Circumdati</taxon>
    </lineage>
</organism>
<feature type="domain" description="Rhodopsin" evidence="7">
    <location>
        <begin position="7"/>
        <end position="107"/>
    </location>
</feature>
<dbReference type="PANTHER" id="PTHR33048">
    <property type="entry name" value="PTH11-LIKE INTEGRAL MEMBRANE PROTEIN (AFU_ORTHOLOGUE AFUA_5G11245)"/>
    <property type="match status" value="1"/>
</dbReference>
<proteinExistence type="inferred from homology"/>
<accession>A0A395H9S5</accession>
<dbReference type="RefSeq" id="XP_025578994.1">
    <property type="nucleotide sequence ID" value="XM_025722466.1"/>
</dbReference>
<sequence>MWLINQYLYVEEILFITCISVVKFSVLTFYRRVFSVQIFARITHALVGVCAVWAVVTLLLVILQCLPVHAMWDLELQVPGQAKCLSPAKLIFGYEICNVIVDLVILYRQLEDGSSSVQSTSKTLSRAQMMDVCRGAE</sequence>
<protein>
    <recommendedName>
        <fullName evidence="7">Rhodopsin domain-containing protein</fullName>
    </recommendedName>
</protein>
<gene>
    <name evidence="8" type="ORF">BO80DRAFT_461734</name>
</gene>
<evidence type="ECO:0000256" key="4">
    <source>
        <dbReference type="ARBA" id="ARBA00023136"/>
    </source>
</evidence>
<dbReference type="Proteomes" id="UP000249402">
    <property type="component" value="Unassembled WGS sequence"/>
</dbReference>
<dbReference type="EMBL" id="KZ824423">
    <property type="protein sequence ID" value="RAL04667.1"/>
    <property type="molecule type" value="Genomic_DNA"/>
</dbReference>
<evidence type="ECO:0000259" key="7">
    <source>
        <dbReference type="Pfam" id="PF20684"/>
    </source>
</evidence>
<keyword evidence="4 6" id="KW-0472">Membrane</keyword>
<dbReference type="PANTHER" id="PTHR33048:SF47">
    <property type="entry name" value="INTEGRAL MEMBRANE PROTEIN-RELATED"/>
    <property type="match status" value="1"/>
</dbReference>
<dbReference type="GeneID" id="37227331"/>
<dbReference type="AlphaFoldDB" id="A0A395H9S5"/>
<dbReference type="Pfam" id="PF20684">
    <property type="entry name" value="Fung_rhodopsin"/>
    <property type="match status" value="1"/>
</dbReference>
<comment type="similarity">
    <text evidence="5">Belongs to the SAT4 family.</text>
</comment>